<dbReference type="InterPro" id="IPR034289">
    <property type="entry name" value="CuRO_3_LCC"/>
</dbReference>
<evidence type="ECO:0000256" key="6">
    <source>
        <dbReference type="ARBA" id="ARBA00023002"/>
    </source>
</evidence>
<comment type="similarity">
    <text evidence="2">Belongs to the multicopper oxidase family.</text>
</comment>
<dbReference type="SUPFAM" id="SSF49503">
    <property type="entry name" value="Cupredoxins"/>
    <property type="match status" value="2"/>
</dbReference>
<dbReference type="PANTHER" id="PTHR11709">
    <property type="entry name" value="MULTI-COPPER OXIDASE"/>
    <property type="match status" value="1"/>
</dbReference>
<evidence type="ECO:0000256" key="1">
    <source>
        <dbReference type="ARBA" id="ARBA00004613"/>
    </source>
</evidence>
<dbReference type="AlphaFoldDB" id="A0A6A3ABJ9"/>
<dbReference type="PANTHER" id="PTHR11709:SF410">
    <property type="entry name" value="LACCASE"/>
    <property type="match status" value="1"/>
</dbReference>
<dbReference type="GO" id="GO:0005507">
    <property type="term" value="F:copper ion binding"/>
    <property type="evidence" value="ECO:0007669"/>
    <property type="project" value="InterPro"/>
</dbReference>
<name>A0A6A3ABJ9_HIBSY</name>
<sequence>MKTKKGVGIFRQDSGPSLRQTEVSFDEWLAWFWSEWGGAPIGTRCEGHRRLTTKIKTSVRTIFLIFGMKGGCAVLSSVCGHSDFDYQCMPVLRYDPDHFAFFTVASCFMENHPLSTCNPRTSIIAGARGKLYEAMQHNANAGRKLWSHHSLARYEKPRNPWSDGPEFITQCPIRPGTNFTYQVILSDEIGTLWWHAHSDWTRGSIQGAFIILPAKYETYPFSIPDADQTIMLLATGTTPRQPDAYAINGHLGDMYGCPNDTIFRMQVNYGMVANQNVGRYYMATMPFSDAAFRPVDFITTGVFEYTNSAAGLNASLVTLPSINDTDATNRFISRIRNTRVPLFCRVLTFSKHTKTGMSINGVYTEDFPLNPPEVYDFTGNVTNTVNRQATSGTRAVVLNYGDAVEIVFQATQLGAGGSHPIHLHGFSFYWVGTGTGNFNNGTDPRTYNLVDPPLVNTVHVPRRGWVTVRFFANNPGVWFMHCHFERHSSWGMDTVFIVRNGKTRRTSMLSPPPGMPRCLNTLESTVWSCNLEAVEESKLFCVLGKSLVCHRHHHLVKSLGSSMKKCRTTHAARLHLEMSRRRCITPARGALKLNTNGAKNPSLMATACGGAIRNINVSVETDSKEVAKSLDSPPVLNEPSLITEPPSTLVESYSVCFIPREANKLADSLGKIGWRASLGRTVFHQPLSAFYEY</sequence>
<evidence type="ECO:0000256" key="4">
    <source>
        <dbReference type="ARBA" id="ARBA00022723"/>
    </source>
</evidence>
<dbReference type="InterPro" id="IPR045087">
    <property type="entry name" value="Cu-oxidase_fam"/>
</dbReference>
<evidence type="ECO:0000313" key="11">
    <source>
        <dbReference type="Proteomes" id="UP000436088"/>
    </source>
</evidence>
<keyword evidence="6" id="KW-0560">Oxidoreductase</keyword>
<feature type="domain" description="Plastocyanin-like" evidence="8">
    <location>
        <begin position="366"/>
        <end position="501"/>
    </location>
</feature>
<evidence type="ECO:0000313" key="10">
    <source>
        <dbReference type="EMBL" id="KAE8701850.1"/>
    </source>
</evidence>
<dbReference type="Pfam" id="PF07731">
    <property type="entry name" value="Cu-oxidase_2"/>
    <property type="match status" value="1"/>
</dbReference>
<proteinExistence type="inferred from homology"/>
<gene>
    <name evidence="10" type="ORF">F3Y22_tig00110505pilonHSYRG00368</name>
</gene>
<protein>
    <submittedName>
        <fullName evidence="10">Secretory laccase isoform 2</fullName>
    </submittedName>
</protein>
<dbReference type="Proteomes" id="UP000436088">
    <property type="component" value="Unassembled WGS sequence"/>
</dbReference>
<dbReference type="InterPro" id="IPR011706">
    <property type="entry name" value="Cu-oxidase_C"/>
</dbReference>
<evidence type="ECO:0000256" key="7">
    <source>
        <dbReference type="ARBA" id="ARBA00023008"/>
    </source>
</evidence>
<dbReference type="InterPro" id="IPR002355">
    <property type="entry name" value="Cu_oxidase_Cu_BS"/>
</dbReference>
<dbReference type="InterPro" id="IPR008972">
    <property type="entry name" value="Cupredoxin"/>
</dbReference>
<accession>A0A6A3ABJ9</accession>
<comment type="subcellular location">
    <subcellularLocation>
        <location evidence="1">Secreted</location>
    </subcellularLocation>
</comment>
<evidence type="ECO:0000256" key="3">
    <source>
        <dbReference type="ARBA" id="ARBA00022525"/>
    </source>
</evidence>
<keyword evidence="11" id="KW-1185">Reference proteome</keyword>
<evidence type="ECO:0000256" key="2">
    <source>
        <dbReference type="ARBA" id="ARBA00010609"/>
    </source>
</evidence>
<keyword evidence="3" id="KW-0964">Secreted</keyword>
<keyword evidence="4" id="KW-0479">Metal-binding</keyword>
<dbReference type="GO" id="GO:0005576">
    <property type="term" value="C:extracellular region"/>
    <property type="evidence" value="ECO:0007669"/>
    <property type="project" value="UniProtKB-SubCell"/>
</dbReference>
<keyword evidence="7" id="KW-0186">Copper</keyword>
<feature type="domain" description="Plastocyanin-like" evidence="9">
    <location>
        <begin position="155"/>
        <end position="213"/>
    </location>
</feature>
<dbReference type="EMBL" id="VEPZ02001014">
    <property type="protein sequence ID" value="KAE8701850.1"/>
    <property type="molecule type" value="Genomic_DNA"/>
</dbReference>
<evidence type="ECO:0000256" key="5">
    <source>
        <dbReference type="ARBA" id="ARBA00022737"/>
    </source>
</evidence>
<keyword evidence="5" id="KW-0677">Repeat</keyword>
<dbReference type="GO" id="GO:0016491">
    <property type="term" value="F:oxidoreductase activity"/>
    <property type="evidence" value="ECO:0007669"/>
    <property type="project" value="UniProtKB-KW"/>
</dbReference>
<dbReference type="Gene3D" id="2.60.40.420">
    <property type="entry name" value="Cupredoxins - blue copper proteins"/>
    <property type="match status" value="2"/>
</dbReference>
<evidence type="ECO:0000259" key="9">
    <source>
        <dbReference type="Pfam" id="PF07732"/>
    </source>
</evidence>
<dbReference type="InterPro" id="IPR011707">
    <property type="entry name" value="Cu-oxidase-like_N"/>
</dbReference>
<organism evidence="10 11">
    <name type="scientific">Hibiscus syriacus</name>
    <name type="common">Rose of Sharon</name>
    <dbReference type="NCBI Taxonomy" id="106335"/>
    <lineage>
        <taxon>Eukaryota</taxon>
        <taxon>Viridiplantae</taxon>
        <taxon>Streptophyta</taxon>
        <taxon>Embryophyta</taxon>
        <taxon>Tracheophyta</taxon>
        <taxon>Spermatophyta</taxon>
        <taxon>Magnoliopsida</taxon>
        <taxon>eudicotyledons</taxon>
        <taxon>Gunneridae</taxon>
        <taxon>Pentapetalae</taxon>
        <taxon>rosids</taxon>
        <taxon>malvids</taxon>
        <taxon>Malvales</taxon>
        <taxon>Malvaceae</taxon>
        <taxon>Malvoideae</taxon>
        <taxon>Hibiscus</taxon>
    </lineage>
</organism>
<dbReference type="Pfam" id="PF07732">
    <property type="entry name" value="Cu-oxidase_3"/>
    <property type="match status" value="1"/>
</dbReference>
<dbReference type="CDD" id="cd13897">
    <property type="entry name" value="CuRO_3_LCC_plant"/>
    <property type="match status" value="1"/>
</dbReference>
<evidence type="ECO:0000259" key="8">
    <source>
        <dbReference type="Pfam" id="PF07731"/>
    </source>
</evidence>
<dbReference type="PROSITE" id="PS00080">
    <property type="entry name" value="MULTICOPPER_OXIDASE2"/>
    <property type="match status" value="1"/>
</dbReference>
<comment type="caution">
    <text evidence="10">The sequence shown here is derived from an EMBL/GenBank/DDBJ whole genome shotgun (WGS) entry which is preliminary data.</text>
</comment>
<reference evidence="10" key="1">
    <citation type="submission" date="2019-09" db="EMBL/GenBank/DDBJ databases">
        <title>Draft genome information of white flower Hibiscus syriacus.</title>
        <authorList>
            <person name="Kim Y.-M."/>
        </authorList>
    </citation>
    <scope>NUCLEOTIDE SEQUENCE [LARGE SCALE GENOMIC DNA]</scope>
    <source>
        <strain evidence="10">YM2019G1</strain>
    </source>
</reference>